<proteinExistence type="predicted"/>
<dbReference type="Proteomes" id="UP000470404">
    <property type="component" value="Unassembled WGS sequence"/>
</dbReference>
<dbReference type="EMBL" id="JAAGNC010000126">
    <property type="protein sequence ID" value="NEC58775.1"/>
    <property type="molecule type" value="Genomic_DNA"/>
</dbReference>
<gene>
    <name evidence="1" type="ORF">G3I59_25035</name>
    <name evidence="2" type="ORF">SAMN05421854_108392</name>
</gene>
<dbReference type="RefSeq" id="WP_067588547.1">
    <property type="nucleotide sequence ID" value="NZ_FOWC01000008.1"/>
</dbReference>
<organism evidence="2 3">
    <name type="scientific">Amycolatopsis rubida</name>
    <dbReference type="NCBI Taxonomy" id="112413"/>
    <lineage>
        <taxon>Bacteria</taxon>
        <taxon>Bacillati</taxon>
        <taxon>Actinomycetota</taxon>
        <taxon>Actinomycetes</taxon>
        <taxon>Pseudonocardiales</taxon>
        <taxon>Pseudonocardiaceae</taxon>
        <taxon>Amycolatopsis</taxon>
    </lineage>
</organism>
<dbReference type="AlphaFoldDB" id="A0A1I5VLQ8"/>
<sequence length="86" mass="9524">MRAAILNSDAGHRRLNVKWAAGHLYGRTPRQALEFLARGNEAWRIATSVRSVETHLDLTRLAYAVQVLTAGCAEFHGEPGRQLVTV</sequence>
<keyword evidence="4" id="KW-1185">Reference proteome</keyword>
<dbReference type="Proteomes" id="UP000199137">
    <property type="component" value="Unassembled WGS sequence"/>
</dbReference>
<evidence type="ECO:0000313" key="3">
    <source>
        <dbReference type="Proteomes" id="UP000199137"/>
    </source>
</evidence>
<accession>A0A1I5VLQ8</accession>
<dbReference type="EMBL" id="FOWC01000008">
    <property type="protein sequence ID" value="SFQ07916.1"/>
    <property type="molecule type" value="Genomic_DNA"/>
</dbReference>
<name>A0A1I5VLQ8_9PSEU</name>
<reference evidence="2 3" key="1">
    <citation type="submission" date="2016-10" db="EMBL/GenBank/DDBJ databases">
        <authorList>
            <person name="de Groot N.N."/>
        </authorList>
    </citation>
    <scope>NUCLEOTIDE SEQUENCE [LARGE SCALE GENOMIC DNA]</scope>
    <source>
        <strain evidence="2 3">DSM 44637</strain>
    </source>
</reference>
<evidence type="ECO:0000313" key="4">
    <source>
        <dbReference type="Proteomes" id="UP000470404"/>
    </source>
</evidence>
<evidence type="ECO:0000313" key="2">
    <source>
        <dbReference type="EMBL" id="SFQ07916.1"/>
    </source>
</evidence>
<reference evidence="1 4" key="2">
    <citation type="submission" date="2020-01" db="EMBL/GenBank/DDBJ databases">
        <title>Insect and environment-associated Actinomycetes.</title>
        <authorList>
            <person name="Currrie C."/>
            <person name="Chevrette M."/>
            <person name="Carlson C."/>
            <person name="Stubbendieck R."/>
            <person name="Wendt-Pienkowski E."/>
        </authorList>
    </citation>
    <scope>NUCLEOTIDE SEQUENCE [LARGE SCALE GENOMIC DNA]</scope>
    <source>
        <strain evidence="1 4">SID8386</strain>
    </source>
</reference>
<evidence type="ECO:0000313" key="1">
    <source>
        <dbReference type="EMBL" id="NEC58775.1"/>
    </source>
</evidence>
<protein>
    <submittedName>
        <fullName evidence="2">Uncharacterized protein</fullName>
    </submittedName>
</protein>